<reference evidence="1 2" key="1">
    <citation type="submission" date="2018-09" db="EMBL/GenBank/DDBJ databases">
        <title>The draft genome of Acinetobacter spp. strains.</title>
        <authorList>
            <person name="Qin J."/>
            <person name="Feng Y."/>
            <person name="Zong Z."/>
        </authorList>
    </citation>
    <scope>NUCLEOTIDE SEQUENCE [LARGE SCALE GENOMIC DNA]</scope>
    <source>
        <strain evidence="1 2">WCHAc060096</strain>
    </source>
</reference>
<keyword evidence="2" id="KW-1185">Reference proteome</keyword>
<dbReference type="Proteomes" id="UP000269001">
    <property type="component" value="Unassembled WGS sequence"/>
</dbReference>
<dbReference type="AlphaFoldDB" id="A0A3A8EH79"/>
<name>A0A3A8EH79_9GAMM</name>
<proteinExistence type="predicted"/>
<evidence type="ECO:0000313" key="1">
    <source>
        <dbReference type="EMBL" id="RKG30120.1"/>
    </source>
</evidence>
<evidence type="ECO:0000313" key="2">
    <source>
        <dbReference type="Proteomes" id="UP000269001"/>
    </source>
</evidence>
<organism evidence="1 2">
    <name type="scientific">Acinetobacter guerrae</name>
    <dbReference type="NCBI Taxonomy" id="1843371"/>
    <lineage>
        <taxon>Bacteria</taxon>
        <taxon>Pseudomonadati</taxon>
        <taxon>Pseudomonadota</taxon>
        <taxon>Gammaproteobacteria</taxon>
        <taxon>Moraxellales</taxon>
        <taxon>Moraxellaceae</taxon>
        <taxon>Acinetobacter</taxon>
    </lineage>
</organism>
<gene>
    <name evidence="1" type="ORF">D7V21_16495</name>
</gene>
<comment type="caution">
    <text evidence="1">The sequence shown here is derived from an EMBL/GenBank/DDBJ whole genome shotgun (WGS) entry which is preliminary data.</text>
</comment>
<sequence length="141" mass="16909">MKIFDIYIQKFSELVSLLPKSFVLWLDTNESIEPWKTFENDYKKLDNFFQIIQKKFPKSSLIPLAYIHDPSGFVNDSWPIVALFDLKDNFKIRVYDFGSSKNSPWDNFSYDSFDLWLNVVRVESNSYKEEMIQLEKFYKDT</sequence>
<evidence type="ECO:0008006" key="3">
    <source>
        <dbReference type="Google" id="ProtNLM"/>
    </source>
</evidence>
<protein>
    <recommendedName>
        <fullName evidence="3">SMI1/KNR4 family protein</fullName>
    </recommendedName>
</protein>
<accession>A0A3A8EH79</accession>
<dbReference type="RefSeq" id="WP_120371458.1">
    <property type="nucleotide sequence ID" value="NZ_RAXU01000040.1"/>
</dbReference>
<dbReference type="EMBL" id="RAXU01000040">
    <property type="protein sequence ID" value="RKG30120.1"/>
    <property type="molecule type" value="Genomic_DNA"/>
</dbReference>